<dbReference type="Proteomes" id="UP000187158">
    <property type="component" value="Unassembled WGS sequence"/>
</dbReference>
<dbReference type="PANTHER" id="PTHR41259">
    <property type="entry name" value="DOUBLE-STRAND BREAK REPAIR RAD50 ATPASE, PUTATIVE-RELATED"/>
    <property type="match status" value="1"/>
</dbReference>
<dbReference type="Gene3D" id="3.40.50.300">
    <property type="entry name" value="P-loop containing nucleotide triphosphate hydrolases"/>
    <property type="match status" value="1"/>
</dbReference>
<proteinExistence type="predicted"/>
<protein>
    <recommendedName>
        <fullName evidence="3">RecF/RecN/SMC N-terminal domain-containing protein</fullName>
    </recommendedName>
</protein>
<evidence type="ECO:0008006" key="3">
    <source>
        <dbReference type="Google" id="ProtNLM"/>
    </source>
</evidence>
<keyword evidence="2" id="KW-1185">Reference proteome</keyword>
<dbReference type="InterPro" id="IPR027417">
    <property type="entry name" value="P-loop_NTPase"/>
</dbReference>
<dbReference type="EMBL" id="MPVP01000430">
    <property type="protein sequence ID" value="OMD06686.1"/>
    <property type="molecule type" value="Genomic_DNA"/>
</dbReference>
<dbReference type="SUPFAM" id="SSF52540">
    <property type="entry name" value="P-loop containing nucleoside triphosphate hydrolases"/>
    <property type="match status" value="1"/>
</dbReference>
<dbReference type="PANTHER" id="PTHR41259:SF1">
    <property type="entry name" value="DOUBLE-STRAND BREAK REPAIR RAD50 ATPASE, PUTATIVE-RELATED"/>
    <property type="match status" value="1"/>
</dbReference>
<evidence type="ECO:0000313" key="1">
    <source>
        <dbReference type="EMBL" id="OMD06686.1"/>
    </source>
</evidence>
<organism evidence="1 2">
    <name type="scientific">Paenibacillus odorifer</name>
    <dbReference type="NCBI Taxonomy" id="189426"/>
    <lineage>
        <taxon>Bacteria</taxon>
        <taxon>Bacillati</taxon>
        <taxon>Bacillota</taxon>
        <taxon>Bacilli</taxon>
        <taxon>Bacillales</taxon>
        <taxon>Paenibacillaceae</taxon>
        <taxon>Paenibacillus</taxon>
    </lineage>
</organism>
<comment type="caution">
    <text evidence="1">The sequence shown here is derived from an EMBL/GenBank/DDBJ whole genome shotgun (WGS) entry which is preliminary data.</text>
</comment>
<name>A0ABX3GDX2_9BACL</name>
<gene>
    <name evidence="1" type="ORF">BSO21_30780</name>
</gene>
<reference evidence="1 2" key="1">
    <citation type="submission" date="2016-11" db="EMBL/GenBank/DDBJ databases">
        <title>Paenibacillus species isolates.</title>
        <authorList>
            <person name="Beno S.M."/>
        </authorList>
    </citation>
    <scope>NUCLEOTIDE SEQUENCE [LARGE SCALE GENOMIC DNA]</scope>
    <source>
        <strain evidence="1 2">FSL H7-0433</strain>
    </source>
</reference>
<accession>A0ABX3GDX2</accession>
<evidence type="ECO:0000313" key="2">
    <source>
        <dbReference type="Proteomes" id="UP000187158"/>
    </source>
</evidence>
<sequence>MAAITAELIGRTRRVYEQEKQPQVLLLASDYFSKLTEGEYKRVVMTLGHKELKAEHKNGRLLDSGLLSRGTAEQLYLAIRLALAETMSRQISLPLLFDDLFVNFDESRLHAALGLLGELSISRQIVMMTCHKHVAEAAARMIPTAAVISV</sequence>